<dbReference type="TCDB" id="1.C.4.7.2">
    <property type="family name" value="the aerolysin channel-forming toxin (aerolysin) family"/>
</dbReference>
<dbReference type="EMBL" id="AY016411">
    <property type="protein sequence ID" value="AAG50342.1"/>
    <property type="molecule type" value="Genomic_DNA"/>
</dbReference>
<evidence type="ECO:0000313" key="2">
    <source>
        <dbReference type="EMBL" id="AAG50342.1"/>
    </source>
</evidence>
<dbReference type="Gene3D" id="1.10.10.60">
    <property type="entry name" value="Homeodomain-like"/>
    <property type="match status" value="1"/>
</dbReference>
<evidence type="ECO:0000259" key="1">
    <source>
        <dbReference type="Pfam" id="PF05431"/>
    </source>
</evidence>
<accession>Q939R4</accession>
<gene>
    <name evidence="3" type="primary">cry35</name>
</gene>
<proteinExistence type="predicted"/>
<dbReference type="Pfam" id="PF05431">
    <property type="entry name" value="Toxin_10"/>
    <property type="match status" value="1"/>
</dbReference>
<dbReference type="SMR" id="Q939R4"/>
<dbReference type="GO" id="GO:0090729">
    <property type="term" value="F:toxin activity"/>
    <property type="evidence" value="ECO:0007669"/>
    <property type="project" value="InterPro"/>
</dbReference>
<sequence>MLDTNKVYEISNLANGLYTSTYLSLDDSGVSLMSKKDEDIDDYNLKWFLFPIDNNQYIITSYGANNCKVWNVKNDKINVSTYSSTNSVQKWQIKAKDSSYIIQSDNGKVLTAGVGQSLGIVRLTDEFPENSNQQWNLTPVQTIQLPQKPKIDEKLKDHPEYSETGNINPKTTPQLMGWTLVPCIMVNDSKIDKNTQIKTTPYYIFKKYKYWNLAKGSNVSLLPHQKRSYDYEWGTEKNQKTTIINTVGLQINIDSGMKFEVPEVGGGTEDIKTQLTEELKVEYSTETKIMTKYQEHSEIDNPTNQPMNSIGLLIYTSLELYRYNGTEIKIMDIETSDHDTYTLTSYPNHKEALLLLTNHSYEEVEEITKIPKHTLIKLKKHYFKK</sequence>
<dbReference type="InterPro" id="IPR035992">
    <property type="entry name" value="Ricin_B-like_lectins"/>
</dbReference>
<reference evidence="3" key="3">
    <citation type="journal article" date="2005" name="Appl. Environ. Microbiol.">
        <title>Characterization of Cry34/Cry35 binary insecticidal proteins from diverse Bacillus thuringiensis strain collections.</title>
        <authorList>
            <person name="Schnepf H.E."/>
            <person name="Lee S."/>
            <person name="Dojillo J."/>
            <person name="Burmeister P."/>
            <person name="Fencil K."/>
            <person name="Morera L."/>
            <person name="Nygaard L."/>
            <person name="Narva K.E."/>
            <person name="Wolt J.D."/>
        </authorList>
    </citation>
    <scope>NUCLEOTIDE SEQUENCE</scope>
    <source>
        <strain evidence="3">PS185GG</strain>
    </source>
</reference>
<feature type="domain" description="Insecticidal crystal toxin" evidence="1">
    <location>
        <begin position="175"/>
        <end position="298"/>
    </location>
</feature>
<name>Q939R4_BACTU</name>
<reference evidence="2" key="1">
    <citation type="journal article" date="2002" name="Appl. Environ. Microbiol.">
        <title>Novel Bacillus thuringiensis binary insecticidal crystal proteins active on western corn rootworm, Diabrotica virgifera virgifera LeConte.</title>
        <authorList>
            <person name="Ellis R.T."/>
            <person name="Stockhoff B.A."/>
            <person name="Stamp L."/>
            <person name="Schnepf H.E."/>
            <person name="Schwab G.E."/>
            <person name="Knuth M."/>
            <person name="Russell J."/>
            <person name="Cardineau G.A."/>
            <person name="Narva K.E."/>
        </authorList>
    </citation>
    <scope>NUCLEOTIDE SEQUENCE</scope>
    <source>
        <strain evidence="2">PS80JJ1</strain>
    </source>
</reference>
<dbReference type="Gene3D" id="2.80.10.50">
    <property type="match status" value="1"/>
</dbReference>
<protein>
    <submittedName>
        <fullName evidence="2">43.8 kDa insecticidal crystal protein</fullName>
    </submittedName>
    <submittedName>
        <fullName evidence="3">44 kDa component of binary insecticidal crystal protein</fullName>
    </submittedName>
</protein>
<dbReference type="PROSITE" id="PS50231">
    <property type="entry name" value="RICIN_B_LECTIN"/>
    <property type="match status" value="1"/>
</dbReference>
<dbReference type="InterPro" id="IPR008872">
    <property type="entry name" value="Toxin_P42"/>
</dbReference>
<reference evidence="3" key="2">
    <citation type="submission" date="2004-02" db="EMBL/GenBank/DDBJ databases">
        <authorList>
            <person name="Schnepf H.Ernest."/>
            <person name="Lee S."/>
            <person name="Dojillo J."/>
            <person name="Diehl P."/>
            <person name="Fencil K."/>
            <person name="Stamp L."/>
            <person name="Nygaard L."/>
            <person name="Narva K.E."/>
            <person name="Wolt J.D."/>
        </authorList>
    </citation>
    <scope>NUCLEOTIDE SEQUENCE</scope>
    <source>
        <strain evidence="3">PS185GG</strain>
    </source>
</reference>
<dbReference type="SUPFAM" id="SSF50370">
    <property type="entry name" value="Ricin B-like lectins"/>
    <property type="match status" value="1"/>
</dbReference>
<dbReference type="AlphaFoldDB" id="Q939R4"/>
<dbReference type="EMBL" id="AY536892">
    <property type="protein sequence ID" value="AAT29025.1"/>
    <property type="molecule type" value="Genomic_DNA"/>
</dbReference>
<evidence type="ECO:0000313" key="3">
    <source>
        <dbReference type="EMBL" id="AAT29025.1"/>
    </source>
</evidence>
<organism evidence="2">
    <name type="scientific">Bacillus thuringiensis</name>
    <dbReference type="NCBI Taxonomy" id="1428"/>
    <lineage>
        <taxon>Bacteria</taxon>
        <taxon>Bacillati</taxon>
        <taxon>Bacillota</taxon>
        <taxon>Bacilli</taxon>
        <taxon>Bacillales</taxon>
        <taxon>Bacillaceae</taxon>
        <taxon>Bacillus</taxon>
        <taxon>Bacillus cereus group</taxon>
    </lineage>
</organism>